<name>A0ABR0FVZ5_9PEZI</name>
<feature type="region of interest" description="Disordered" evidence="1">
    <location>
        <begin position="86"/>
        <end position="115"/>
    </location>
</feature>
<evidence type="ECO:0000313" key="2">
    <source>
        <dbReference type="EMBL" id="KAK4647022.1"/>
    </source>
</evidence>
<comment type="caution">
    <text evidence="2">The sequence shown here is derived from an EMBL/GenBank/DDBJ whole genome shotgun (WGS) entry which is preliminary data.</text>
</comment>
<feature type="compositionally biased region" description="Polar residues" evidence="1">
    <location>
        <begin position="91"/>
        <end position="103"/>
    </location>
</feature>
<dbReference type="EMBL" id="JAFFGZ010000002">
    <property type="protein sequence ID" value="KAK4647022.1"/>
    <property type="molecule type" value="Genomic_DNA"/>
</dbReference>
<gene>
    <name evidence="2" type="ORF">QC761_0024990</name>
</gene>
<organism evidence="2 3">
    <name type="scientific">Podospora bellae-mahoneyi</name>
    <dbReference type="NCBI Taxonomy" id="2093777"/>
    <lineage>
        <taxon>Eukaryota</taxon>
        <taxon>Fungi</taxon>
        <taxon>Dikarya</taxon>
        <taxon>Ascomycota</taxon>
        <taxon>Pezizomycotina</taxon>
        <taxon>Sordariomycetes</taxon>
        <taxon>Sordariomycetidae</taxon>
        <taxon>Sordariales</taxon>
        <taxon>Podosporaceae</taxon>
        <taxon>Podospora</taxon>
    </lineage>
</organism>
<accession>A0ABR0FVZ5</accession>
<reference evidence="2 3" key="1">
    <citation type="journal article" date="2023" name="bioRxiv">
        <title>High-quality genome assemblies of four members of thePodospora anserinaspecies complex.</title>
        <authorList>
            <person name="Ament-Velasquez S.L."/>
            <person name="Vogan A.A."/>
            <person name="Wallerman O."/>
            <person name="Hartmann F."/>
            <person name="Gautier V."/>
            <person name="Silar P."/>
            <person name="Giraud T."/>
            <person name="Johannesson H."/>
        </authorList>
    </citation>
    <scope>NUCLEOTIDE SEQUENCE [LARGE SCALE GENOMIC DNA]</scope>
    <source>
        <strain evidence="2 3">CBS 112042</strain>
    </source>
</reference>
<dbReference type="RefSeq" id="XP_062735998.1">
    <property type="nucleotide sequence ID" value="XM_062872150.1"/>
</dbReference>
<keyword evidence="3" id="KW-1185">Reference proteome</keyword>
<dbReference type="GeneID" id="87891250"/>
<proteinExistence type="predicted"/>
<evidence type="ECO:0000256" key="1">
    <source>
        <dbReference type="SAM" id="MobiDB-lite"/>
    </source>
</evidence>
<protein>
    <recommendedName>
        <fullName evidence="4">Protein kinase domain-containing protein</fullName>
    </recommendedName>
</protein>
<dbReference type="Proteomes" id="UP001322138">
    <property type="component" value="Unassembled WGS sequence"/>
</dbReference>
<evidence type="ECO:0008006" key="4">
    <source>
        <dbReference type="Google" id="ProtNLM"/>
    </source>
</evidence>
<evidence type="ECO:0000313" key="3">
    <source>
        <dbReference type="Proteomes" id="UP001322138"/>
    </source>
</evidence>
<sequence length="115" mass="13130">MKGVSLHNLPIKDLNNPLLLGELRDMYNLLTENGVLHGDPRLHKFLRVYQRIVAIDFELSEPLTSKITNEHGLETLKDDIKRQVREAQGTRIRQQPPCRTSAQRRGPPKTMPPSA</sequence>